<accession>A0AAW4NMU1</accession>
<feature type="signal peptide" evidence="1">
    <location>
        <begin position="1"/>
        <end position="26"/>
    </location>
</feature>
<dbReference type="AlphaFoldDB" id="A0AAW4NMU1"/>
<gene>
    <name evidence="2" type="ORF">KZY68_01900</name>
</gene>
<evidence type="ECO:0000313" key="2">
    <source>
        <dbReference type="EMBL" id="MBW4864792.1"/>
    </source>
</evidence>
<evidence type="ECO:0000313" key="3">
    <source>
        <dbReference type="Proteomes" id="UP001196873"/>
    </source>
</evidence>
<protein>
    <submittedName>
        <fullName evidence="2">Uncharacterized protein</fullName>
    </submittedName>
</protein>
<sequence>MKKRKHCFKVASRLQLWLKMLCFCLALGLMSCEKESFLSDDLRQGDKLLPNKKDYVDKDLGTRSLAEAIQGDFDSRLSMIYYDAARKEPLLYFTTGKHQVQCSVNANGSLHVSIHKFHTNFMPLYISVEMDVLLTETQGDTIRLEGRDGIVRTSDEGKQIGLELPESDDAELEGYYLRSKKEVSALIDLMLPIAMKMQWQGAKP</sequence>
<dbReference type="RefSeq" id="WP_219425701.1">
    <property type="nucleotide sequence ID" value="NZ_JAHXQY010000008.1"/>
</dbReference>
<name>A0AAW4NMU1_9BACT</name>
<organism evidence="2 3">
    <name type="scientific">Segatella salivae</name>
    <dbReference type="NCBI Taxonomy" id="228604"/>
    <lineage>
        <taxon>Bacteria</taxon>
        <taxon>Pseudomonadati</taxon>
        <taxon>Bacteroidota</taxon>
        <taxon>Bacteroidia</taxon>
        <taxon>Bacteroidales</taxon>
        <taxon>Prevotellaceae</taxon>
        <taxon>Segatella</taxon>
    </lineage>
</organism>
<dbReference type="EMBL" id="JAHXRF010000002">
    <property type="protein sequence ID" value="MBW4864792.1"/>
    <property type="molecule type" value="Genomic_DNA"/>
</dbReference>
<proteinExistence type="predicted"/>
<dbReference type="PROSITE" id="PS51257">
    <property type="entry name" value="PROKAR_LIPOPROTEIN"/>
    <property type="match status" value="1"/>
</dbReference>
<comment type="caution">
    <text evidence="2">The sequence shown here is derived from an EMBL/GenBank/DDBJ whole genome shotgun (WGS) entry which is preliminary data.</text>
</comment>
<dbReference type="Proteomes" id="UP001196873">
    <property type="component" value="Unassembled WGS sequence"/>
</dbReference>
<feature type="chain" id="PRO_5043767092" evidence="1">
    <location>
        <begin position="27"/>
        <end position="204"/>
    </location>
</feature>
<reference evidence="2" key="1">
    <citation type="submission" date="2021-07" db="EMBL/GenBank/DDBJ databases">
        <title>Genomic diversity and antimicrobial resistance of Prevotella spp. isolated from chronic lung disease airways.</title>
        <authorList>
            <person name="Webb K.A."/>
            <person name="Olagoke O.S."/>
            <person name="Baird T."/>
            <person name="Neill J."/>
            <person name="Pham A."/>
            <person name="Wells T.J."/>
            <person name="Ramsay K.A."/>
            <person name="Bell S.C."/>
            <person name="Sarovich D.S."/>
            <person name="Price E.P."/>
        </authorList>
    </citation>
    <scope>NUCLEOTIDE SEQUENCE</scope>
    <source>
        <strain evidence="2">SCHI0047.S.3</strain>
    </source>
</reference>
<evidence type="ECO:0000256" key="1">
    <source>
        <dbReference type="SAM" id="SignalP"/>
    </source>
</evidence>
<keyword evidence="1" id="KW-0732">Signal</keyword>